<evidence type="ECO:0008006" key="4">
    <source>
        <dbReference type="Google" id="ProtNLM"/>
    </source>
</evidence>
<feature type="signal peptide" evidence="1">
    <location>
        <begin position="1"/>
        <end position="19"/>
    </location>
</feature>
<dbReference type="STRING" id="487184.SAMN05216421_2123"/>
<dbReference type="EMBL" id="LT629736">
    <property type="protein sequence ID" value="SDS75222.1"/>
    <property type="molecule type" value="Genomic_DNA"/>
</dbReference>
<dbReference type="OrthoDB" id="9806250at2"/>
<reference evidence="3" key="1">
    <citation type="submission" date="2016-10" db="EMBL/GenBank/DDBJ databases">
        <authorList>
            <person name="Varghese N."/>
            <person name="Submissions S."/>
        </authorList>
    </citation>
    <scope>NUCLEOTIDE SEQUENCE [LARGE SCALE GENOMIC DNA]</scope>
    <source>
        <strain evidence="3">NRRL B-51270</strain>
    </source>
</reference>
<dbReference type="AlphaFoldDB" id="A0A1H1URS4"/>
<accession>A0A1H1URS4</accession>
<gene>
    <name evidence="2" type="ORF">SAMN05216421_2123</name>
</gene>
<proteinExistence type="predicted"/>
<organism evidence="2 3">
    <name type="scientific">Halopseudomonas xinjiangensis</name>
    <dbReference type="NCBI Taxonomy" id="487184"/>
    <lineage>
        <taxon>Bacteria</taxon>
        <taxon>Pseudomonadati</taxon>
        <taxon>Pseudomonadota</taxon>
        <taxon>Gammaproteobacteria</taxon>
        <taxon>Pseudomonadales</taxon>
        <taxon>Pseudomonadaceae</taxon>
        <taxon>Halopseudomonas</taxon>
    </lineage>
</organism>
<evidence type="ECO:0000313" key="2">
    <source>
        <dbReference type="EMBL" id="SDS75222.1"/>
    </source>
</evidence>
<dbReference type="Proteomes" id="UP000243207">
    <property type="component" value="Chromosome I"/>
</dbReference>
<name>A0A1H1URS4_9GAMM</name>
<dbReference type="Pfam" id="PF04338">
    <property type="entry name" value="DUF481"/>
    <property type="match status" value="1"/>
</dbReference>
<keyword evidence="3" id="KW-1185">Reference proteome</keyword>
<dbReference type="InterPro" id="IPR007433">
    <property type="entry name" value="DUF481"/>
</dbReference>
<dbReference type="RefSeq" id="WP_157718171.1">
    <property type="nucleotide sequence ID" value="NZ_LT629736.1"/>
</dbReference>
<evidence type="ECO:0000313" key="3">
    <source>
        <dbReference type="Proteomes" id="UP000243207"/>
    </source>
</evidence>
<evidence type="ECO:0000256" key="1">
    <source>
        <dbReference type="SAM" id="SignalP"/>
    </source>
</evidence>
<keyword evidence="1" id="KW-0732">Signal</keyword>
<sequence length="335" mass="39019">MFYRLLAALALVVSPLAIADTVWLDNGDRITGRIELLDRGRLVVFTEFAGEVTIDVNRIRTLESDQPLLVKRADQAESALSILPSTVPGQIRVVNGLPDAYEVTLGSIDQMMVPQPLIKDWLLEGNADVAVFIKEGQVDERDLALRGKTRVRHGDWRHSLAGNFERYYLDDVKNRDLWQTSYDLSWFFDEQWFLQSAWNYQRDRIGWVSRRTQLGIGPGYEWWNTTLSRFETAARIDRVEMVERDGTEREFEALGLEWDFRRYMLGKRFELFHRAETLIPSDPSVRYIIDTELGLRYMLNSWASLNLLTEWDYTDSTTDADIDDIRYRFGLGISW</sequence>
<feature type="chain" id="PRO_5009262532" description="Salt-induced outer membrane protein YdiY" evidence="1">
    <location>
        <begin position="20"/>
        <end position="335"/>
    </location>
</feature>
<protein>
    <recommendedName>
        <fullName evidence="4">Salt-induced outer membrane protein YdiY</fullName>
    </recommendedName>
</protein>